<dbReference type="Pfam" id="PF00501">
    <property type="entry name" value="AMP-binding"/>
    <property type="match status" value="1"/>
</dbReference>
<dbReference type="SUPFAM" id="SSF56801">
    <property type="entry name" value="Acetyl-CoA synthetase-like"/>
    <property type="match status" value="1"/>
</dbReference>
<name>A0A4R6SIF5_LABRH</name>
<comment type="caution">
    <text evidence="2">The sequence shown here is derived from an EMBL/GenBank/DDBJ whole genome shotgun (WGS) entry which is preliminary data.</text>
</comment>
<evidence type="ECO:0000259" key="1">
    <source>
        <dbReference type="Pfam" id="PF00501"/>
    </source>
</evidence>
<dbReference type="AlphaFoldDB" id="A0A4R6SIF5"/>
<dbReference type="Gene3D" id="3.40.50.12780">
    <property type="entry name" value="N-terminal domain of ligase-like"/>
    <property type="match status" value="1"/>
</dbReference>
<dbReference type="InterPro" id="IPR042099">
    <property type="entry name" value="ANL_N_sf"/>
</dbReference>
<gene>
    <name evidence="2" type="ORF">EV186_1021295</name>
</gene>
<protein>
    <submittedName>
        <fullName evidence="2">AMP-binding enzyme</fullName>
    </submittedName>
</protein>
<dbReference type="Proteomes" id="UP000295444">
    <property type="component" value="Unassembled WGS sequence"/>
</dbReference>
<dbReference type="RefSeq" id="WP_133850009.1">
    <property type="nucleotide sequence ID" value="NZ_SNXZ01000002.1"/>
</dbReference>
<sequence length="184" mass="18676">MRTMLDVFRDAVARAPGTEVFGASMAELDAASDAFAAALLDRGFLFGDRLAIAAPDGPNLVIAVVGAWKAGGSAVLADPAASTAELIGLLTESHATVLFSEHDGAHDAVVAHTDVHTVIAGADHLRDLLVLHAGEQPLASAPDAEAIAVDTTTQGAMASAATANRADRIGRLAFAMTAPGGDQR</sequence>
<evidence type="ECO:0000313" key="3">
    <source>
        <dbReference type="Proteomes" id="UP000295444"/>
    </source>
</evidence>
<keyword evidence="3" id="KW-1185">Reference proteome</keyword>
<proteinExistence type="predicted"/>
<accession>A0A4R6SIF5</accession>
<evidence type="ECO:0000313" key="2">
    <source>
        <dbReference type="EMBL" id="TDQ01427.1"/>
    </source>
</evidence>
<reference evidence="2 3" key="1">
    <citation type="submission" date="2019-03" db="EMBL/GenBank/DDBJ databases">
        <title>Genomic Encyclopedia of Type Strains, Phase IV (KMG-IV): sequencing the most valuable type-strain genomes for metagenomic binning, comparative biology and taxonomic classification.</title>
        <authorList>
            <person name="Goeker M."/>
        </authorList>
    </citation>
    <scope>NUCLEOTIDE SEQUENCE [LARGE SCALE GENOMIC DNA]</scope>
    <source>
        <strain evidence="2 3">DSM 45361</strain>
    </source>
</reference>
<organism evidence="2 3">
    <name type="scientific">Labedaea rhizosphaerae</name>
    <dbReference type="NCBI Taxonomy" id="598644"/>
    <lineage>
        <taxon>Bacteria</taxon>
        <taxon>Bacillati</taxon>
        <taxon>Actinomycetota</taxon>
        <taxon>Actinomycetes</taxon>
        <taxon>Pseudonocardiales</taxon>
        <taxon>Pseudonocardiaceae</taxon>
        <taxon>Labedaea</taxon>
    </lineage>
</organism>
<feature type="domain" description="AMP-dependent synthetase/ligase" evidence="1">
    <location>
        <begin position="23"/>
        <end position="129"/>
    </location>
</feature>
<dbReference type="InterPro" id="IPR000873">
    <property type="entry name" value="AMP-dep_synth/lig_dom"/>
</dbReference>
<dbReference type="EMBL" id="SNXZ01000002">
    <property type="protein sequence ID" value="TDQ01427.1"/>
    <property type="molecule type" value="Genomic_DNA"/>
</dbReference>